<proteinExistence type="predicted"/>
<reference evidence="2 3" key="1">
    <citation type="submission" date="2016-10" db="EMBL/GenBank/DDBJ databases">
        <title>The genome sequence of Colletotrichum fioriniae PJ7.</title>
        <authorList>
            <person name="Baroncelli R."/>
        </authorList>
    </citation>
    <scope>NUCLEOTIDE SEQUENCE [LARGE SCALE GENOMIC DNA]</scope>
    <source>
        <strain evidence="2 3">IMI 309622</strain>
    </source>
</reference>
<gene>
    <name evidence="2" type="ORF">CCOS01_06674</name>
</gene>
<sequence length="132" mass="14601">MYLMKCRAGTLSFLRLNLFSATSTQGLELEKRINYPSAFTLCVWLRILSSQHKSSGSSGSSGWAMLDFSTQFRLQKANQGPVSISREGQSRLSEISTQHTTPIAQYVPHICPPPLSTLDQFHCPKAGQHKGS</sequence>
<evidence type="ECO:0000256" key="1">
    <source>
        <dbReference type="SAM" id="SignalP"/>
    </source>
</evidence>
<comment type="caution">
    <text evidence="2">The sequence shown here is derived from an EMBL/GenBank/DDBJ whole genome shotgun (WGS) entry which is preliminary data.</text>
</comment>
<dbReference type="EMBL" id="MOOE01000006">
    <property type="protein sequence ID" value="KAK1528840.1"/>
    <property type="molecule type" value="Genomic_DNA"/>
</dbReference>
<feature type="signal peptide" evidence="1">
    <location>
        <begin position="1"/>
        <end position="26"/>
    </location>
</feature>
<keyword evidence="1" id="KW-0732">Signal</keyword>
<accession>A0AAJ0E2H2</accession>
<evidence type="ECO:0000313" key="3">
    <source>
        <dbReference type="Proteomes" id="UP001240678"/>
    </source>
</evidence>
<feature type="chain" id="PRO_5042511012" evidence="1">
    <location>
        <begin position="27"/>
        <end position="132"/>
    </location>
</feature>
<protein>
    <submittedName>
        <fullName evidence="2">Uncharacterized protein</fullName>
    </submittedName>
</protein>
<dbReference type="RefSeq" id="XP_060314542.1">
    <property type="nucleotide sequence ID" value="XM_060454842.1"/>
</dbReference>
<dbReference type="Proteomes" id="UP001240678">
    <property type="component" value="Unassembled WGS sequence"/>
</dbReference>
<name>A0AAJ0E2H2_9PEZI</name>
<keyword evidence="3" id="KW-1185">Reference proteome</keyword>
<dbReference type="AlphaFoldDB" id="A0AAJ0E2H2"/>
<dbReference type="GeneID" id="85338389"/>
<evidence type="ECO:0000313" key="2">
    <source>
        <dbReference type="EMBL" id="KAK1528840.1"/>
    </source>
</evidence>
<organism evidence="2 3">
    <name type="scientific">Colletotrichum costaricense</name>
    <dbReference type="NCBI Taxonomy" id="1209916"/>
    <lineage>
        <taxon>Eukaryota</taxon>
        <taxon>Fungi</taxon>
        <taxon>Dikarya</taxon>
        <taxon>Ascomycota</taxon>
        <taxon>Pezizomycotina</taxon>
        <taxon>Sordariomycetes</taxon>
        <taxon>Hypocreomycetidae</taxon>
        <taxon>Glomerellales</taxon>
        <taxon>Glomerellaceae</taxon>
        <taxon>Colletotrichum</taxon>
        <taxon>Colletotrichum acutatum species complex</taxon>
    </lineage>
</organism>